<dbReference type="PROSITE" id="PS51257">
    <property type="entry name" value="PROKAR_LIPOPROTEIN"/>
    <property type="match status" value="1"/>
</dbReference>
<evidence type="ECO:0008006" key="3">
    <source>
        <dbReference type="Google" id="ProtNLM"/>
    </source>
</evidence>
<reference evidence="1 2" key="1">
    <citation type="submission" date="2020-02" db="EMBL/GenBank/DDBJ databases">
        <title>Broccoli isolated Pseudomonas sp.</title>
        <authorList>
            <person name="Fujikawa T."/>
            <person name="Sawada H."/>
        </authorList>
    </citation>
    <scope>NUCLEOTIDE SEQUENCE [LARGE SCALE GENOMIC DNA]</scope>
    <source>
        <strain evidence="1 2">JCM 32154</strain>
    </source>
</reference>
<evidence type="ECO:0000313" key="1">
    <source>
        <dbReference type="EMBL" id="NES10194.1"/>
    </source>
</evidence>
<evidence type="ECO:0000313" key="2">
    <source>
        <dbReference type="Proteomes" id="UP000471751"/>
    </source>
</evidence>
<dbReference type="Proteomes" id="UP000471751">
    <property type="component" value="Unassembled WGS sequence"/>
</dbReference>
<accession>A0A6I5RPV2</accession>
<dbReference type="RefSeq" id="WP_163935940.1">
    <property type="nucleotide sequence ID" value="NZ_BMQU01000015.1"/>
</dbReference>
<name>A0A6I5RPV2_9PSED</name>
<dbReference type="EMBL" id="JAAHBT010000106">
    <property type="protein sequence ID" value="NES10194.1"/>
    <property type="molecule type" value="Genomic_DNA"/>
</dbReference>
<dbReference type="AlphaFoldDB" id="A0A6I5RPV2"/>
<gene>
    <name evidence="1" type="ORF">G3O07_11285</name>
</gene>
<comment type="caution">
    <text evidence="1">The sequence shown here is derived from an EMBL/GenBank/DDBJ whole genome shotgun (WGS) entry which is preliminary data.</text>
</comment>
<sequence length="108" mass="11959">MRYRNIAIATLLLTMAGCSDSPDTKEAMTCLAAVGVLQNLQALAGISHYLQSNEKDFDGLSEKEAIKIAMDVRKEYGLDTMTTAQARNVYVKIYNASYCRAMHGQDEM</sequence>
<keyword evidence="2" id="KW-1185">Reference proteome</keyword>
<organism evidence="1 2">
    <name type="scientific">Pseudomonas laurentiana</name>
    <dbReference type="NCBI Taxonomy" id="2364649"/>
    <lineage>
        <taxon>Bacteria</taxon>
        <taxon>Pseudomonadati</taxon>
        <taxon>Pseudomonadota</taxon>
        <taxon>Gammaproteobacteria</taxon>
        <taxon>Pseudomonadales</taxon>
        <taxon>Pseudomonadaceae</taxon>
        <taxon>Pseudomonas</taxon>
    </lineage>
</organism>
<protein>
    <recommendedName>
        <fullName evidence="3">Lipoprotein</fullName>
    </recommendedName>
</protein>
<proteinExistence type="predicted"/>